<dbReference type="RefSeq" id="WP_369779890.1">
    <property type="nucleotide sequence ID" value="NZ_CP165727.1"/>
</dbReference>
<dbReference type="InterPro" id="IPR017894">
    <property type="entry name" value="HTH_IS21_transposase_type"/>
</dbReference>
<evidence type="ECO:0000256" key="1">
    <source>
        <dbReference type="SAM" id="MobiDB-lite"/>
    </source>
</evidence>
<reference evidence="3" key="1">
    <citation type="submission" date="2024-08" db="EMBL/GenBank/DDBJ databases">
        <authorList>
            <person name="Yu S.T."/>
        </authorList>
    </citation>
    <scope>NUCLEOTIDE SEQUENCE</scope>
    <source>
        <strain evidence="3">R33</strain>
    </source>
</reference>
<dbReference type="PROSITE" id="PS50531">
    <property type="entry name" value="HTH_IS21"/>
    <property type="match status" value="1"/>
</dbReference>
<feature type="compositionally biased region" description="Polar residues" evidence="1">
    <location>
        <begin position="112"/>
        <end position="123"/>
    </location>
</feature>
<protein>
    <recommendedName>
        <fullName evidence="2">HTH IS21-type domain-containing protein</fullName>
    </recommendedName>
</protein>
<feature type="region of interest" description="Disordered" evidence="1">
    <location>
        <begin position="90"/>
        <end position="123"/>
    </location>
</feature>
<gene>
    <name evidence="3" type="ORF">AB5J51_38300</name>
</gene>
<dbReference type="EMBL" id="CP165727">
    <property type="protein sequence ID" value="XDV68358.1"/>
    <property type="molecule type" value="Genomic_DNA"/>
</dbReference>
<dbReference type="AlphaFoldDB" id="A0AB39YEE0"/>
<organism evidence="3">
    <name type="scientific">Streptomyces sp. R33</name>
    <dbReference type="NCBI Taxonomy" id="3238629"/>
    <lineage>
        <taxon>Bacteria</taxon>
        <taxon>Bacillati</taxon>
        <taxon>Actinomycetota</taxon>
        <taxon>Actinomycetes</taxon>
        <taxon>Kitasatosporales</taxon>
        <taxon>Streptomycetaceae</taxon>
        <taxon>Streptomyces</taxon>
    </lineage>
</organism>
<sequence>MLAQGHSRRAIARYLGCGLNTVLRYASAARWQDTFHENRPRPSRLDPYEPYLQQRFTEGCTSVTHLHSELVAEQAPVTYAMVRAHLATLRTAPSDAPPRPQSMPANYPASPASHSTCSGTSTP</sequence>
<evidence type="ECO:0000313" key="3">
    <source>
        <dbReference type="EMBL" id="XDV68358.1"/>
    </source>
</evidence>
<name>A0AB39YEE0_9ACTN</name>
<evidence type="ECO:0000259" key="2">
    <source>
        <dbReference type="PROSITE" id="PS50531"/>
    </source>
</evidence>
<feature type="domain" description="HTH IS21-type" evidence="2">
    <location>
        <begin position="1"/>
        <end position="56"/>
    </location>
</feature>
<proteinExistence type="predicted"/>
<accession>A0AB39YEE0</accession>